<protein>
    <submittedName>
        <fullName evidence="2">Uncharacterized protein</fullName>
    </submittedName>
</protein>
<dbReference type="EMBL" id="JARIHO010000078">
    <property type="protein sequence ID" value="KAJ7310648.1"/>
    <property type="molecule type" value="Genomic_DNA"/>
</dbReference>
<dbReference type="Proteomes" id="UP001218218">
    <property type="component" value="Unassembled WGS sequence"/>
</dbReference>
<dbReference type="AlphaFoldDB" id="A0AAD6Z7H9"/>
<name>A0AAD6Z7H9_9AGAR</name>
<feature type="compositionally biased region" description="Basic and acidic residues" evidence="1">
    <location>
        <begin position="232"/>
        <end position="251"/>
    </location>
</feature>
<feature type="compositionally biased region" description="Polar residues" evidence="1">
    <location>
        <begin position="252"/>
        <end position="261"/>
    </location>
</feature>
<feature type="region of interest" description="Disordered" evidence="1">
    <location>
        <begin position="226"/>
        <end position="280"/>
    </location>
</feature>
<evidence type="ECO:0000256" key="1">
    <source>
        <dbReference type="SAM" id="MobiDB-lite"/>
    </source>
</evidence>
<gene>
    <name evidence="2" type="ORF">DFH08DRAFT_823030</name>
</gene>
<comment type="caution">
    <text evidence="2">The sequence shown here is derived from an EMBL/GenBank/DDBJ whole genome shotgun (WGS) entry which is preliminary data.</text>
</comment>
<sequence>MSNSMRTTSRKLYGDWAREYARRGGRGTAGMRAESARAVGEARAGEGCERVKSAGVQRGSAQWASEGRAMGVNEARWVHDLRVVGEKMRGARDSGGTSTGLQTRDAAGMHGGYDVDVRREGVRVGMRRERAGYGVRVVLGTTRGGTHGCERTAYVRPAGVWARWVQCAQCSGRAAVGTAWNVPGHGGCTWRECVRTGKRRREWKAGEHRQWTCEARMRGWSARVRVQVSKQPEGETKERLERGPSETKGESGRQSGASGPSGNKRAKEMGGIDSPPLPGYSNHMSCQRGREFPVDAAVHDACGACSAQSNRLRWWAGIFCVWMQLLPVHAHCARYNGLVWGITQAEVDIGWGVTGRVQGWQWHTYTQHSMVAGLAAPVKWLVI</sequence>
<evidence type="ECO:0000313" key="2">
    <source>
        <dbReference type="EMBL" id="KAJ7310648.1"/>
    </source>
</evidence>
<reference evidence="2" key="1">
    <citation type="submission" date="2023-03" db="EMBL/GenBank/DDBJ databases">
        <title>Massive genome expansion in bonnet fungi (Mycena s.s.) driven by repeated elements and novel gene families across ecological guilds.</title>
        <authorList>
            <consortium name="Lawrence Berkeley National Laboratory"/>
            <person name="Harder C.B."/>
            <person name="Miyauchi S."/>
            <person name="Viragh M."/>
            <person name="Kuo A."/>
            <person name="Thoen E."/>
            <person name="Andreopoulos B."/>
            <person name="Lu D."/>
            <person name="Skrede I."/>
            <person name="Drula E."/>
            <person name="Henrissat B."/>
            <person name="Morin E."/>
            <person name="Kohler A."/>
            <person name="Barry K."/>
            <person name="LaButti K."/>
            <person name="Morin E."/>
            <person name="Salamov A."/>
            <person name="Lipzen A."/>
            <person name="Mereny Z."/>
            <person name="Hegedus B."/>
            <person name="Baldrian P."/>
            <person name="Stursova M."/>
            <person name="Weitz H."/>
            <person name="Taylor A."/>
            <person name="Grigoriev I.V."/>
            <person name="Nagy L.G."/>
            <person name="Martin F."/>
            <person name="Kauserud H."/>
        </authorList>
    </citation>
    <scope>NUCLEOTIDE SEQUENCE</scope>
    <source>
        <strain evidence="2">CBHHK002</strain>
    </source>
</reference>
<evidence type="ECO:0000313" key="3">
    <source>
        <dbReference type="Proteomes" id="UP001218218"/>
    </source>
</evidence>
<organism evidence="2 3">
    <name type="scientific">Mycena albidolilacea</name>
    <dbReference type="NCBI Taxonomy" id="1033008"/>
    <lineage>
        <taxon>Eukaryota</taxon>
        <taxon>Fungi</taxon>
        <taxon>Dikarya</taxon>
        <taxon>Basidiomycota</taxon>
        <taxon>Agaricomycotina</taxon>
        <taxon>Agaricomycetes</taxon>
        <taxon>Agaricomycetidae</taxon>
        <taxon>Agaricales</taxon>
        <taxon>Marasmiineae</taxon>
        <taxon>Mycenaceae</taxon>
        <taxon>Mycena</taxon>
    </lineage>
</organism>
<keyword evidence="3" id="KW-1185">Reference proteome</keyword>
<accession>A0AAD6Z7H9</accession>
<proteinExistence type="predicted"/>